<evidence type="ECO:0000256" key="2">
    <source>
        <dbReference type="SAM" id="MobiDB-lite"/>
    </source>
</evidence>
<dbReference type="KEGG" id="bvk:117241938"/>
<dbReference type="RefSeq" id="XP_033364120.1">
    <property type="nucleotide sequence ID" value="XM_033508229.1"/>
</dbReference>
<name>A0A6J3LFY5_9HYME</name>
<feature type="compositionally biased region" description="Low complexity" evidence="2">
    <location>
        <begin position="342"/>
        <end position="351"/>
    </location>
</feature>
<feature type="region of interest" description="Disordered" evidence="2">
    <location>
        <begin position="773"/>
        <end position="853"/>
    </location>
</feature>
<feature type="region of interest" description="Disordered" evidence="2">
    <location>
        <begin position="256"/>
        <end position="435"/>
    </location>
</feature>
<keyword evidence="3" id="KW-1133">Transmembrane helix</keyword>
<proteinExistence type="predicted"/>
<dbReference type="Proteomes" id="UP000504631">
    <property type="component" value="Unplaced"/>
</dbReference>
<feature type="region of interest" description="Disordered" evidence="2">
    <location>
        <begin position="557"/>
        <end position="663"/>
    </location>
</feature>
<reference evidence="5" key="1">
    <citation type="submission" date="2025-08" db="UniProtKB">
        <authorList>
            <consortium name="RefSeq"/>
        </authorList>
    </citation>
    <scope>IDENTIFICATION</scope>
    <source>
        <tissue evidence="5">Muscle</tissue>
    </source>
</reference>
<keyword evidence="4" id="KW-1185">Reference proteome</keyword>
<feature type="compositionally biased region" description="Basic and acidic residues" evidence="2">
    <location>
        <begin position="258"/>
        <end position="268"/>
    </location>
</feature>
<sequence>MLNVVAPGKLVLTLQSIPPFVVETIFALTLTVLLAVPLILRVQHSLQDSSMKLTTKTWQTRQCNVHKVEQSRDRVVTTHYPVSTFDSASSSSADFHLESARKTISTPILQASGDNVRTEYWNAKTRANVQEARGKAESTTKQNEMVLKESSSFVATNSELPIVDISAFDYDAYRFQLVEAALRKQYDDYQPPGDVVLNSIHLNNNDSTVAIRLNDRYHHSLFDFIEEYYDATKGMSKKETEYLHPLDHFLIKGTQKPETVERETETKQVDVVNAAGQGERSPRISFYDDTAMGSMQRRQDSITKRNLRPLKPRPSSAGADSTTSRRSMLQRSSGKKNATKFSKNNSSTDSVSSKRDTFSGSQKCEDKRQAPSSIDGVERESTNCMTISSIDTESIRSESSKARDDHSGQSRDSSVASRRCTSEKPQILPWLTGNPRISFNQKYGNSGKTSSKMFEASWRSSMIKKSSFLSKQKTSKQPDRQSLDYVDQMSTDLPPLNTNFDRSDKGGLKLDNAKLSNQLGKLEVIKSETEELPRADFPTSSAIDLSCRKNDSLGHVSNQNCPATNAADKHRSPAKNLSERNSSSGQVIETIDSLAEITQQPPGEPRLAQTRSKKTTNDESIKECSRKSSAKHDQPEKLGKVLSDRKQGSHTVGPVSAKQPPKLELSTDTFFQQVLRGNIDDLSKFKNNEKRKEVSNKENENIRMFKKDVKKHQENQQTNVDSSSAKLNACGRKNTIDSFRSKNEEKTRDVNRRKAFSAIRNFGSTSTAKSNLLNAGKLSSMSKSSQQRTTGSRLNTGLHDNVIGARSMQIRSSKSPMGERKPSRDEKPGRTEVNRPELKESGPDGLKLPRRDSKAGIAMQVGLKKYIKKLKRVLSDRDNTDIGELASLSLTDAILPDLESTLSSVEVQQVQDLLNMAEKKSELMQNNLSGLKKKVL</sequence>
<gene>
    <name evidence="5" type="primary">LOC117241938</name>
</gene>
<keyword evidence="1" id="KW-0175">Coiled coil</keyword>
<evidence type="ECO:0000256" key="1">
    <source>
        <dbReference type="SAM" id="Coils"/>
    </source>
</evidence>
<protein>
    <submittedName>
        <fullName evidence="5">Uncharacterized protein LOC117241938</fullName>
    </submittedName>
</protein>
<keyword evidence="3" id="KW-0472">Membrane</keyword>
<feature type="compositionally biased region" description="Polar residues" evidence="2">
    <location>
        <begin position="773"/>
        <end position="795"/>
    </location>
</feature>
<feature type="coiled-coil region" evidence="1">
    <location>
        <begin position="907"/>
        <end position="934"/>
    </location>
</feature>
<dbReference type="AlphaFoldDB" id="A0A6J3LFY5"/>
<feature type="compositionally biased region" description="Polar residues" evidence="2">
    <location>
        <begin position="382"/>
        <end position="392"/>
    </location>
</feature>
<feature type="compositionally biased region" description="Basic and acidic residues" evidence="2">
    <location>
        <begin position="817"/>
        <end position="853"/>
    </location>
</feature>
<evidence type="ECO:0000313" key="5">
    <source>
        <dbReference type="RefSeq" id="XP_033364120.1"/>
    </source>
</evidence>
<accession>A0A6J3LFY5</accession>
<feature type="transmembrane region" description="Helical" evidence="3">
    <location>
        <begin position="20"/>
        <end position="42"/>
    </location>
</feature>
<organism evidence="4 5">
    <name type="scientific">Bombus vosnesenskii</name>
    <dbReference type="NCBI Taxonomy" id="207650"/>
    <lineage>
        <taxon>Eukaryota</taxon>
        <taxon>Metazoa</taxon>
        <taxon>Ecdysozoa</taxon>
        <taxon>Arthropoda</taxon>
        <taxon>Hexapoda</taxon>
        <taxon>Insecta</taxon>
        <taxon>Pterygota</taxon>
        <taxon>Neoptera</taxon>
        <taxon>Endopterygota</taxon>
        <taxon>Hymenoptera</taxon>
        <taxon>Apocrita</taxon>
        <taxon>Aculeata</taxon>
        <taxon>Apoidea</taxon>
        <taxon>Anthophila</taxon>
        <taxon>Apidae</taxon>
        <taxon>Bombus</taxon>
        <taxon>Pyrobombus</taxon>
    </lineage>
</organism>
<dbReference type="GeneID" id="117241938"/>
<keyword evidence="3" id="KW-0812">Transmembrane</keyword>
<feature type="compositionally biased region" description="Polar residues" evidence="2">
    <location>
        <begin position="318"/>
        <end position="332"/>
    </location>
</feature>
<evidence type="ECO:0000256" key="3">
    <source>
        <dbReference type="SAM" id="Phobius"/>
    </source>
</evidence>
<evidence type="ECO:0000313" key="4">
    <source>
        <dbReference type="Proteomes" id="UP000504631"/>
    </source>
</evidence>
<feature type="compositionally biased region" description="Basic and acidic residues" evidence="2">
    <location>
        <begin position="352"/>
        <end position="369"/>
    </location>
</feature>
<feature type="compositionally biased region" description="Basic and acidic residues" evidence="2">
    <location>
        <begin position="615"/>
        <end position="647"/>
    </location>
</feature>
<feature type="compositionally biased region" description="Basic and acidic residues" evidence="2">
    <location>
        <begin position="393"/>
        <end position="409"/>
    </location>
</feature>